<dbReference type="EMBL" id="CP001674">
    <property type="protein sequence ID" value="ACT50956.1"/>
    <property type="molecule type" value="Genomic_DNA"/>
</dbReference>
<reference evidence="6 7" key="2">
    <citation type="journal article" date="2011" name="J. Bacteriol.">
        <title>Genomes of three methylotrophs from a single niche uncover genetic and metabolic divergence of Methylophilaceae.</title>
        <authorList>
            <person name="Lapidus A."/>
            <person name="Clum A."/>
            <person name="Labutti K."/>
            <person name="Kaluzhnaya M.G."/>
            <person name="Lim S."/>
            <person name="Beck D.A."/>
            <person name="Glavina Del Rio T."/>
            <person name="Nolan M."/>
            <person name="Mavromatis K."/>
            <person name="Huntemann M."/>
            <person name="Lucas S."/>
            <person name="Lidstrom M.E."/>
            <person name="Ivanova N."/>
            <person name="Chistoserdova L."/>
        </authorList>
    </citation>
    <scope>NUCLEOTIDE SEQUENCE [LARGE SCALE GENOMIC DNA]</scope>
    <source>
        <strain evidence="6 7">SIP3-4</strain>
    </source>
</reference>
<evidence type="ECO:0000256" key="3">
    <source>
        <dbReference type="ARBA" id="ARBA00023237"/>
    </source>
</evidence>
<comment type="function">
    <text evidence="4">Part of the outer membrane protein assembly complex, which is involved in assembly and insertion of beta-barrel proteins into the outer membrane.</text>
</comment>
<dbReference type="Proteomes" id="UP000002743">
    <property type="component" value="Chromosome"/>
</dbReference>
<dbReference type="HOGENOM" id="CLU_027480_0_1_4"/>
<dbReference type="PANTHER" id="PTHR34512:SF30">
    <property type="entry name" value="OUTER MEMBRANE PROTEIN ASSEMBLY FACTOR BAMB"/>
    <property type="match status" value="1"/>
</dbReference>
<evidence type="ECO:0000256" key="1">
    <source>
        <dbReference type="ARBA" id="ARBA00022729"/>
    </source>
</evidence>
<dbReference type="SMART" id="SM00564">
    <property type="entry name" value="PQQ"/>
    <property type="match status" value="7"/>
</dbReference>
<keyword evidence="3 4" id="KW-0998">Cell outer membrane</keyword>
<evidence type="ECO:0000313" key="6">
    <source>
        <dbReference type="EMBL" id="ACT50956.1"/>
    </source>
</evidence>
<reference evidence="7" key="1">
    <citation type="submission" date="2009-07" db="EMBL/GenBank/DDBJ databases">
        <title>Complete sequence of chromosome of Methylovorus sp. SIP3-4.</title>
        <authorList>
            <person name="Lucas S."/>
            <person name="Copeland A."/>
            <person name="Lapidus A."/>
            <person name="Glavina del Rio T."/>
            <person name="Tice H."/>
            <person name="Bruce D."/>
            <person name="Goodwin L."/>
            <person name="Pitluck S."/>
            <person name="Clum A."/>
            <person name="Larimer F."/>
            <person name="Land M."/>
            <person name="Hauser L."/>
            <person name="Kyrpides N."/>
            <person name="Mikhailova N."/>
            <person name="Kayluzhnaya M."/>
            <person name="Chistoserdova L."/>
        </authorList>
    </citation>
    <scope>NUCLEOTIDE SEQUENCE [LARGE SCALE GENOMIC DNA]</scope>
    <source>
        <strain evidence="7">SIP3-4</strain>
    </source>
</reference>
<comment type="similarity">
    <text evidence="4">Belongs to the BamB family.</text>
</comment>
<dbReference type="STRING" id="582744.Msip34_1711"/>
<dbReference type="PANTHER" id="PTHR34512">
    <property type="entry name" value="CELL SURFACE PROTEIN"/>
    <property type="match status" value="1"/>
</dbReference>
<dbReference type="InterPro" id="IPR011047">
    <property type="entry name" value="Quinoprotein_ADH-like_sf"/>
</dbReference>
<evidence type="ECO:0000256" key="2">
    <source>
        <dbReference type="ARBA" id="ARBA00023136"/>
    </source>
</evidence>
<proteinExistence type="inferred from homology"/>
<dbReference type="RefSeq" id="WP_015830363.1">
    <property type="nucleotide sequence ID" value="NC_012969.1"/>
</dbReference>
<keyword evidence="4 6" id="KW-0449">Lipoprotein</keyword>
<dbReference type="GO" id="GO:0051205">
    <property type="term" value="P:protein insertion into membrane"/>
    <property type="evidence" value="ECO:0007669"/>
    <property type="project" value="UniProtKB-UniRule"/>
</dbReference>
<gene>
    <name evidence="4" type="primary">bamB</name>
    <name evidence="6" type="ordered locus">Msip34_1711</name>
</gene>
<organism evidence="6 7">
    <name type="scientific">Methylovorus glucosotrophus (strain SIP3-4)</name>
    <dbReference type="NCBI Taxonomy" id="582744"/>
    <lineage>
        <taxon>Bacteria</taxon>
        <taxon>Pseudomonadati</taxon>
        <taxon>Pseudomonadota</taxon>
        <taxon>Betaproteobacteria</taxon>
        <taxon>Nitrosomonadales</taxon>
        <taxon>Methylophilaceae</taxon>
        <taxon>Methylovorus</taxon>
    </lineage>
</organism>
<dbReference type="GO" id="GO:0043165">
    <property type="term" value="P:Gram-negative-bacterium-type cell outer membrane assembly"/>
    <property type="evidence" value="ECO:0007669"/>
    <property type="project" value="UniProtKB-UniRule"/>
</dbReference>
<feature type="domain" description="Pyrrolo-quinoline quinone repeat" evidence="5">
    <location>
        <begin position="84"/>
        <end position="313"/>
    </location>
</feature>
<dbReference type="OrthoDB" id="5173551at2"/>
<name>C6XEI1_METGS</name>
<dbReference type="GO" id="GO:0009279">
    <property type="term" value="C:cell outer membrane"/>
    <property type="evidence" value="ECO:0007669"/>
    <property type="project" value="UniProtKB-SubCell"/>
</dbReference>
<evidence type="ECO:0000259" key="5">
    <source>
        <dbReference type="Pfam" id="PF13360"/>
    </source>
</evidence>
<dbReference type="SUPFAM" id="SSF50998">
    <property type="entry name" value="Quinoprotein alcohol dehydrogenase-like"/>
    <property type="match status" value="1"/>
</dbReference>
<keyword evidence="7" id="KW-1185">Reference proteome</keyword>
<dbReference type="InterPro" id="IPR017687">
    <property type="entry name" value="BamB"/>
</dbReference>
<dbReference type="HAMAP" id="MF_00923">
    <property type="entry name" value="OM_assembly_BamB"/>
    <property type="match status" value="1"/>
</dbReference>
<evidence type="ECO:0000256" key="4">
    <source>
        <dbReference type="HAMAP-Rule" id="MF_00923"/>
    </source>
</evidence>
<dbReference type="NCBIfam" id="TIGR03300">
    <property type="entry name" value="assembly_YfgL"/>
    <property type="match status" value="1"/>
</dbReference>
<dbReference type="eggNOG" id="COG1520">
    <property type="taxonomic scope" value="Bacteria"/>
</dbReference>
<sequence precursor="true">MRQISLAVLIALAISGCSTITDMKTDISERMFGRELSDPPAELVDFKASMTPKVMWRASLGAADDYDFTPASINGQVFAANAAGDIFKFDAIKGTQVWKVNAGQRLSGGVGVGADLVLVGTASGYVVAYDQAGKMLWKSKVSSEVLSAPQVNNGVVVVRCGDSRIFGLNAVDGARKWVYERATPALSLRSSAGVAVDGGAAYAGFAGGKLIALRVEDGKVIWEASVAQPKGTTEIERIADITSLPVVDGPLVYAVAYQGKIAAVDRATGRVSWGRDISSYTGLNSEDARVYVSHATGSVYALEYSSGKTFWRQGDLKNRQLSAPLPMGGVVAVGDIQGYVHFLGREDGAFEGRIRTEDSPVMPQMLALGTNGILVQTRKGGLYAISLK</sequence>
<dbReference type="Gene3D" id="2.130.10.10">
    <property type="entry name" value="YVTN repeat-like/Quinoprotein amine dehydrogenase"/>
    <property type="match status" value="1"/>
</dbReference>
<protein>
    <recommendedName>
        <fullName evidence="4">Outer membrane protein assembly factor BamB</fullName>
    </recommendedName>
</protein>
<dbReference type="AlphaFoldDB" id="C6XEI1"/>
<dbReference type="KEGG" id="mei:Msip34_1711"/>
<keyword evidence="2 4" id="KW-0472">Membrane</keyword>
<accession>C6XEI1</accession>
<dbReference type="InterPro" id="IPR018391">
    <property type="entry name" value="PQQ_b-propeller_rpt"/>
</dbReference>
<keyword evidence="1 4" id="KW-0732">Signal</keyword>
<evidence type="ECO:0000313" key="7">
    <source>
        <dbReference type="Proteomes" id="UP000002743"/>
    </source>
</evidence>
<dbReference type="Pfam" id="PF13360">
    <property type="entry name" value="PQQ_2"/>
    <property type="match status" value="1"/>
</dbReference>
<comment type="subunit">
    <text evidence="4">Part of the Bam complex.</text>
</comment>
<keyword evidence="4" id="KW-0564">Palmitate</keyword>
<dbReference type="InterPro" id="IPR002372">
    <property type="entry name" value="PQQ_rpt_dom"/>
</dbReference>
<dbReference type="InterPro" id="IPR015943">
    <property type="entry name" value="WD40/YVTN_repeat-like_dom_sf"/>
</dbReference>
<comment type="subcellular location">
    <subcellularLocation>
        <location evidence="4">Cell outer membrane</location>
        <topology evidence="4">Lipid-anchor</topology>
    </subcellularLocation>
</comment>
<dbReference type="PROSITE" id="PS51257">
    <property type="entry name" value="PROKAR_LIPOPROTEIN"/>
    <property type="match status" value="1"/>
</dbReference>